<name>A0AAD5KEQ2_9CRUS</name>
<organism evidence="1 2">
    <name type="scientific">Daphnia sinensis</name>
    <dbReference type="NCBI Taxonomy" id="1820382"/>
    <lineage>
        <taxon>Eukaryota</taxon>
        <taxon>Metazoa</taxon>
        <taxon>Ecdysozoa</taxon>
        <taxon>Arthropoda</taxon>
        <taxon>Crustacea</taxon>
        <taxon>Branchiopoda</taxon>
        <taxon>Diplostraca</taxon>
        <taxon>Cladocera</taxon>
        <taxon>Anomopoda</taxon>
        <taxon>Daphniidae</taxon>
        <taxon>Daphnia</taxon>
        <taxon>Daphnia similis group</taxon>
    </lineage>
</organism>
<protein>
    <submittedName>
        <fullName evidence="1">Uncharacterized protein</fullName>
    </submittedName>
</protein>
<gene>
    <name evidence="1" type="ORF">GHT06_005436</name>
</gene>
<dbReference type="EMBL" id="WJBH02000148">
    <property type="protein sequence ID" value="KAI9550446.1"/>
    <property type="molecule type" value="Genomic_DNA"/>
</dbReference>
<accession>A0AAD5KEQ2</accession>
<evidence type="ECO:0000313" key="2">
    <source>
        <dbReference type="Proteomes" id="UP000820818"/>
    </source>
</evidence>
<dbReference type="Proteomes" id="UP000820818">
    <property type="component" value="Unassembled WGS sequence"/>
</dbReference>
<keyword evidence="2" id="KW-1185">Reference proteome</keyword>
<dbReference type="AlphaFoldDB" id="A0AAD5KEQ2"/>
<evidence type="ECO:0000313" key="1">
    <source>
        <dbReference type="EMBL" id="KAI9550446.1"/>
    </source>
</evidence>
<proteinExistence type="predicted"/>
<sequence>MNNTTRDVGHIVKFNGQNFPLWKFGFWILLEQHDLVKIVNGETALPAEALNAERVVTNRAAITAWHPIFLCFSQMTTADGEFFSTARHRLRRDFFASHQT</sequence>
<reference evidence="1" key="1">
    <citation type="submission" date="2022-05" db="EMBL/GenBank/DDBJ databases">
        <title>A multi-omics perspective on studying reproductive biology in Daphnia sinensis.</title>
        <authorList>
            <person name="Jia J."/>
        </authorList>
    </citation>
    <scope>NUCLEOTIDE SEQUENCE</scope>
    <source>
        <strain evidence="1">WSL</strain>
    </source>
</reference>
<comment type="caution">
    <text evidence="1">The sequence shown here is derived from an EMBL/GenBank/DDBJ whole genome shotgun (WGS) entry which is preliminary data.</text>
</comment>